<dbReference type="EMBL" id="JANPWB010000016">
    <property type="protein sequence ID" value="KAJ1082227.1"/>
    <property type="molecule type" value="Genomic_DNA"/>
</dbReference>
<accession>A0AAV7KSK2</accession>
<gene>
    <name evidence="2" type="ORF">NDU88_002395</name>
</gene>
<evidence type="ECO:0000256" key="1">
    <source>
        <dbReference type="SAM" id="MobiDB-lite"/>
    </source>
</evidence>
<dbReference type="AlphaFoldDB" id="A0AAV7KSK2"/>
<evidence type="ECO:0000313" key="3">
    <source>
        <dbReference type="Proteomes" id="UP001066276"/>
    </source>
</evidence>
<reference evidence="2" key="1">
    <citation type="journal article" date="2022" name="bioRxiv">
        <title>Sequencing and chromosome-scale assembly of the giantPleurodeles waltlgenome.</title>
        <authorList>
            <person name="Brown T."/>
            <person name="Elewa A."/>
            <person name="Iarovenko S."/>
            <person name="Subramanian E."/>
            <person name="Araus A.J."/>
            <person name="Petzold A."/>
            <person name="Susuki M."/>
            <person name="Suzuki K.-i.T."/>
            <person name="Hayashi T."/>
            <person name="Toyoda A."/>
            <person name="Oliveira C."/>
            <person name="Osipova E."/>
            <person name="Leigh N.D."/>
            <person name="Simon A."/>
            <person name="Yun M.H."/>
        </authorList>
    </citation>
    <scope>NUCLEOTIDE SEQUENCE</scope>
    <source>
        <strain evidence="2">20211129_DDA</strain>
        <tissue evidence="2">Liver</tissue>
    </source>
</reference>
<organism evidence="2 3">
    <name type="scientific">Pleurodeles waltl</name>
    <name type="common">Iberian ribbed newt</name>
    <dbReference type="NCBI Taxonomy" id="8319"/>
    <lineage>
        <taxon>Eukaryota</taxon>
        <taxon>Metazoa</taxon>
        <taxon>Chordata</taxon>
        <taxon>Craniata</taxon>
        <taxon>Vertebrata</taxon>
        <taxon>Euteleostomi</taxon>
        <taxon>Amphibia</taxon>
        <taxon>Batrachia</taxon>
        <taxon>Caudata</taxon>
        <taxon>Salamandroidea</taxon>
        <taxon>Salamandridae</taxon>
        <taxon>Pleurodelinae</taxon>
        <taxon>Pleurodeles</taxon>
    </lineage>
</organism>
<protein>
    <submittedName>
        <fullName evidence="2">Uncharacterized protein</fullName>
    </submittedName>
</protein>
<evidence type="ECO:0000313" key="2">
    <source>
        <dbReference type="EMBL" id="KAJ1082227.1"/>
    </source>
</evidence>
<feature type="region of interest" description="Disordered" evidence="1">
    <location>
        <begin position="56"/>
        <end position="136"/>
    </location>
</feature>
<keyword evidence="3" id="KW-1185">Reference proteome</keyword>
<feature type="compositionally biased region" description="Basic and acidic residues" evidence="1">
    <location>
        <begin position="86"/>
        <end position="136"/>
    </location>
</feature>
<name>A0AAV7KSK2_PLEWA</name>
<dbReference type="Proteomes" id="UP001066276">
    <property type="component" value="Chromosome 12"/>
</dbReference>
<comment type="caution">
    <text evidence="2">The sequence shown here is derived from an EMBL/GenBank/DDBJ whole genome shotgun (WGS) entry which is preliminary data.</text>
</comment>
<proteinExistence type="predicted"/>
<sequence>MPECSKLKVPAIAQQKPLLWCSRQGWAAVNTSFNKGADSTQVLPLLSTRFRISGAESSAVTGGPLERRGGISCWGTPTRKYPSTSEHFRGQEISRRRGEAAAERDEARRKEDTEVEKEAEREENGAAEGDRERTVN</sequence>